<feature type="domain" description="ALOG" evidence="10">
    <location>
        <begin position="357"/>
        <end position="453"/>
    </location>
</feature>
<dbReference type="Gene3D" id="2.30.42.10">
    <property type="match status" value="1"/>
</dbReference>
<dbReference type="PROSITE" id="PS50106">
    <property type="entry name" value="PDZ"/>
    <property type="match status" value="1"/>
</dbReference>
<dbReference type="SUPFAM" id="SSF47986">
    <property type="entry name" value="DEATH domain"/>
    <property type="match status" value="1"/>
</dbReference>
<name>A0A8B6DR48_MYTGA</name>
<keyword evidence="4" id="KW-0238">DNA-binding</keyword>
<dbReference type="GO" id="GO:0009299">
    <property type="term" value="P:mRNA transcription"/>
    <property type="evidence" value="ECO:0007669"/>
    <property type="project" value="TreeGrafter"/>
</dbReference>
<evidence type="ECO:0008006" key="13">
    <source>
        <dbReference type="Google" id="ProtNLM"/>
    </source>
</evidence>
<evidence type="ECO:0000256" key="3">
    <source>
        <dbReference type="ARBA" id="ARBA00023015"/>
    </source>
</evidence>
<feature type="region of interest" description="Disordered" evidence="7">
    <location>
        <begin position="592"/>
        <end position="619"/>
    </location>
</feature>
<evidence type="ECO:0000313" key="12">
    <source>
        <dbReference type="Proteomes" id="UP000596742"/>
    </source>
</evidence>
<feature type="compositionally biased region" description="Polar residues" evidence="7">
    <location>
        <begin position="592"/>
        <end position="601"/>
    </location>
</feature>
<dbReference type="OrthoDB" id="445995at2759"/>
<accession>A0A8B6DR48</accession>
<evidence type="ECO:0000256" key="1">
    <source>
        <dbReference type="ARBA" id="ARBA00004123"/>
    </source>
</evidence>
<evidence type="ECO:0000256" key="5">
    <source>
        <dbReference type="ARBA" id="ARBA00023163"/>
    </source>
</evidence>
<comment type="caution">
    <text evidence="11">The sequence shown here is derived from an EMBL/GenBank/DDBJ whole genome shotgun (WGS) entry which is preliminary data.</text>
</comment>
<comment type="subcellular location">
    <subcellularLocation>
        <location evidence="1">Nucleus</location>
    </subcellularLocation>
</comment>
<dbReference type="InterPro" id="IPR040222">
    <property type="entry name" value="ALOG"/>
</dbReference>
<reference evidence="11" key="1">
    <citation type="submission" date="2018-11" db="EMBL/GenBank/DDBJ databases">
        <authorList>
            <person name="Alioto T."/>
            <person name="Alioto T."/>
        </authorList>
    </citation>
    <scope>NUCLEOTIDE SEQUENCE</scope>
</reference>
<feature type="compositionally biased region" description="Polar residues" evidence="7">
    <location>
        <begin position="752"/>
        <end position="761"/>
    </location>
</feature>
<feature type="region of interest" description="Disordered" evidence="7">
    <location>
        <begin position="1182"/>
        <end position="1266"/>
    </location>
</feature>
<evidence type="ECO:0000256" key="7">
    <source>
        <dbReference type="SAM" id="MobiDB-lite"/>
    </source>
</evidence>
<dbReference type="SUPFAM" id="SSF50156">
    <property type="entry name" value="PDZ domain-like"/>
    <property type="match status" value="1"/>
</dbReference>
<feature type="region of interest" description="Disordered" evidence="7">
    <location>
        <begin position="680"/>
        <end position="699"/>
    </location>
</feature>
<feature type="non-terminal residue" evidence="11">
    <location>
        <position position="1284"/>
    </location>
</feature>
<keyword evidence="6" id="KW-0539">Nucleus</keyword>
<dbReference type="Proteomes" id="UP000596742">
    <property type="component" value="Unassembled WGS sequence"/>
</dbReference>
<feature type="region of interest" description="Disordered" evidence="7">
    <location>
        <begin position="752"/>
        <end position="774"/>
    </location>
</feature>
<feature type="compositionally biased region" description="Basic and acidic residues" evidence="7">
    <location>
        <begin position="278"/>
        <end position="288"/>
    </location>
</feature>
<gene>
    <name evidence="11" type="ORF">MGAL_10B072294</name>
</gene>
<dbReference type="InterPro" id="IPR001478">
    <property type="entry name" value="PDZ"/>
</dbReference>
<dbReference type="InterPro" id="IPR036034">
    <property type="entry name" value="PDZ_sf"/>
</dbReference>
<feature type="compositionally biased region" description="Low complexity" evidence="7">
    <location>
        <begin position="712"/>
        <end position="728"/>
    </location>
</feature>
<keyword evidence="12" id="KW-1185">Reference proteome</keyword>
<evidence type="ECO:0000259" key="9">
    <source>
        <dbReference type="PROSITE" id="PS50106"/>
    </source>
</evidence>
<dbReference type="InterPro" id="IPR011029">
    <property type="entry name" value="DEATH-like_dom_sf"/>
</dbReference>
<feature type="region of interest" description="Disordered" evidence="7">
    <location>
        <begin position="880"/>
        <end position="902"/>
    </location>
</feature>
<feature type="region of interest" description="Disordered" evidence="7">
    <location>
        <begin position="223"/>
        <end position="245"/>
    </location>
</feature>
<evidence type="ECO:0000313" key="11">
    <source>
        <dbReference type="EMBL" id="VDI22923.1"/>
    </source>
</evidence>
<evidence type="ECO:0000256" key="2">
    <source>
        <dbReference type="ARBA" id="ARBA00010308"/>
    </source>
</evidence>
<dbReference type="PANTHER" id="PTHR31165:SF2">
    <property type="entry name" value="ALOG DOMAIN-CONTAINING PROTEIN"/>
    <property type="match status" value="1"/>
</dbReference>
<keyword evidence="3" id="KW-0805">Transcription regulation</keyword>
<proteinExistence type="inferred from homology"/>
<dbReference type="Pfam" id="PF04852">
    <property type="entry name" value="ALOG_dom"/>
    <property type="match status" value="1"/>
</dbReference>
<evidence type="ECO:0000259" key="8">
    <source>
        <dbReference type="PROSITE" id="PS50017"/>
    </source>
</evidence>
<protein>
    <recommendedName>
        <fullName evidence="13">PDZ domain-containing protein</fullName>
    </recommendedName>
</protein>
<dbReference type="PROSITE" id="PS50017">
    <property type="entry name" value="DEATH_DOMAIN"/>
    <property type="match status" value="1"/>
</dbReference>
<dbReference type="EMBL" id="UYJE01003851">
    <property type="protein sequence ID" value="VDI22923.1"/>
    <property type="molecule type" value="Genomic_DNA"/>
</dbReference>
<dbReference type="CDD" id="cd01670">
    <property type="entry name" value="Death"/>
    <property type="match status" value="1"/>
</dbReference>
<dbReference type="InterPro" id="IPR000488">
    <property type="entry name" value="Death_dom"/>
</dbReference>
<sequence length="1284" mass="146991">ILNEDFITTVGQNIGRDWESLFIQLGLEDVDLRHLEYDNKCLLDIVLEGLHMWIEKPLVEERRNSKCIKEIFDLIIDRLRTNRCNTIADDLSKFLSSDINQIIEHLSRYLTNDQRSLVLRSLRIPREKIQSAPKQGQSLKEETKSILESWYKDQHFKYWKCQELFKVFRNRGELPSIKDITDKYIISDESHDNRIKANVQVNTEFSSPIEHIDNSKKRLVEESLNVQDSGSERKKSKHGDDIDDTNIEVNSLLTVSTEQKVNPKRCADETIDVQDSASDNKKSKHVEDSELANAKSSDSRRQEKKRKSGSDDSSPSKKISGEPTHTCDNCASGEMSFREEELNDRILELDSLLQSTKYSKQKLVLQKSIVSFLSDLNPQKSLNDALPSDIRKFLVYKDDSGKTQIHKAQCKNRGVKGKFQCGCPLRLSAGSVDSLIGQLRAIFRDHGRGTDWNDMLGLEFCPVTVLRDYIDFFTRNLPRILENWMINLGYFLNIDKNLEEVKMWLLHLKKSTSLPLELQQVRKKSKADLSGLQEEDVILSINGVSMAGKSHQDAMFIVDNAGDSLSFEMSRNGPTNVSQPAPVVNGHDSLLTNDRNPTNLRISPVPFTPNRSPSPYQQENNRVLTPNTNLAVSHIGAKRSPSPNFRASPIGNKRSPSPYQPNVVESAYTTRVGDTTRHVQTRQFQDNSPDGRQTRSVFQQRQVIKQAPQFHPKPVTTPTTPNVWQPPQRYSDSKENISPVRVPNFSVRNIKETMSSKSPSKSGPAVPPKPLQERKNFDKNVHAFDLHDRQYIPDPCMFSHDYHFPEVQLVDDDDDDIIDTHPHEDEFHHHHHHRHHLPVFAPKVEIGYDDFVNEQNMYNDDERYDRNNLPLLDLRRVTSLPDSEFTGPGSPDSESTGATTRKKKMYSDSAFFETPEANYPTIEEQMSLCKRIAQSLTSAANRKARGAKMFLKRRRKSTKWIHDEGTSSAGDIADLHDLDSEFYLHDGGGKPLFTFRIPNIKNRLAIPDPDAHKMSLSQNEYERLRLNKKRCEHRVVSPSTCHSLVADLQSPKNRGAKLFQKRQARSEKWVIDESNARRPDVVQHAGTRLESMLSPKPSKSPWEAAMENPLGSVEGAFHHLDHRENLKQINRNLQNVTPMSPQPVSVPYYTPEVRTKLDNQNDLEILHGEDFNRKARGWCPAARETKRTETQTYTQEESYPQRTSRQEPPPPPPLPTKTDNYNRKIRAWNTGPTQTSTSRKTQKSVKRVTTENNNYGTYPGRNQKRMDYNYNYQTTTDGLPGSDL</sequence>
<evidence type="ECO:0000256" key="6">
    <source>
        <dbReference type="ARBA" id="ARBA00023242"/>
    </source>
</evidence>
<dbReference type="GO" id="GO:0003677">
    <property type="term" value="F:DNA binding"/>
    <property type="evidence" value="ECO:0007669"/>
    <property type="project" value="UniProtKB-KW"/>
</dbReference>
<feature type="region of interest" description="Disordered" evidence="7">
    <location>
        <begin position="705"/>
        <end position="736"/>
    </location>
</feature>
<dbReference type="SMART" id="SM00228">
    <property type="entry name" value="PDZ"/>
    <property type="match status" value="1"/>
</dbReference>
<feature type="compositionally biased region" description="Polar residues" evidence="7">
    <location>
        <begin position="681"/>
        <end position="699"/>
    </location>
</feature>
<dbReference type="PANTHER" id="PTHR31165">
    <property type="entry name" value="PROTEIN G1-LIKE2"/>
    <property type="match status" value="1"/>
</dbReference>
<feature type="compositionally biased region" description="Polar residues" evidence="7">
    <location>
        <begin position="609"/>
        <end position="619"/>
    </location>
</feature>
<evidence type="ECO:0000259" key="10">
    <source>
        <dbReference type="PROSITE" id="PS51697"/>
    </source>
</evidence>
<dbReference type="GO" id="GO:0007165">
    <property type="term" value="P:signal transduction"/>
    <property type="evidence" value="ECO:0007669"/>
    <property type="project" value="InterPro"/>
</dbReference>
<feature type="region of interest" description="Disordered" evidence="7">
    <location>
        <begin position="258"/>
        <end position="331"/>
    </location>
</feature>
<feature type="region of interest" description="Disordered" evidence="7">
    <location>
        <begin position="635"/>
        <end position="661"/>
    </location>
</feature>
<organism evidence="11 12">
    <name type="scientific">Mytilus galloprovincialis</name>
    <name type="common">Mediterranean mussel</name>
    <dbReference type="NCBI Taxonomy" id="29158"/>
    <lineage>
        <taxon>Eukaryota</taxon>
        <taxon>Metazoa</taxon>
        <taxon>Spiralia</taxon>
        <taxon>Lophotrochozoa</taxon>
        <taxon>Mollusca</taxon>
        <taxon>Bivalvia</taxon>
        <taxon>Autobranchia</taxon>
        <taxon>Pteriomorphia</taxon>
        <taxon>Mytilida</taxon>
        <taxon>Mytiloidea</taxon>
        <taxon>Mytilidae</taxon>
        <taxon>Mytilinae</taxon>
        <taxon>Mytilus</taxon>
    </lineage>
</organism>
<dbReference type="GO" id="GO:0005634">
    <property type="term" value="C:nucleus"/>
    <property type="evidence" value="ECO:0007669"/>
    <property type="project" value="UniProtKB-SubCell"/>
</dbReference>
<keyword evidence="5" id="KW-0804">Transcription</keyword>
<dbReference type="PROSITE" id="PS51697">
    <property type="entry name" value="ALOG"/>
    <property type="match status" value="1"/>
</dbReference>
<evidence type="ECO:0000256" key="4">
    <source>
        <dbReference type="ARBA" id="ARBA00023125"/>
    </source>
</evidence>
<feature type="domain" description="PDZ" evidence="9">
    <location>
        <begin position="518"/>
        <end position="573"/>
    </location>
</feature>
<dbReference type="Gene3D" id="1.10.533.10">
    <property type="entry name" value="Death Domain, Fas"/>
    <property type="match status" value="1"/>
</dbReference>
<dbReference type="InterPro" id="IPR006936">
    <property type="entry name" value="ALOG_dom"/>
</dbReference>
<feature type="domain" description="Death" evidence="8">
    <location>
        <begin position="3"/>
        <end position="95"/>
    </location>
</feature>
<comment type="similarity">
    <text evidence="2">Belongs to the plant homeotic and developmental regulators ALOG protein family.</text>
</comment>